<proteinExistence type="predicted"/>
<reference evidence="1" key="1">
    <citation type="submission" date="2021-06" db="EMBL/GenBank/DDBJ databases">
        <authorList>
            <person name="Kallberg Y."/>
            <person name="Tangrot J."/>
            <person name="Rosling A."/>
        </authorList>
    </citation>
    <scope>NUCLEOTIDE SEQUENCE</scope>
    <source>
        <strain evidence="1">28 12/20/2015</strain>
    </source>
</reference>
<evidence type="ECO:0000313" key="2">
    <source>
        <dbReference type="Proteomes" id="UP000789366"/>
    </source>
</evidence>
<dbReference type="EMBL" id="CAJVPW010009135">
    <property type="protein sequence ID" value="CAG8601446.1"/>
    <property type="molecule type" value="Genomic_DNA"/>
</dbReference>
<comment type="caution">
    <text evidence="1">The sequence shown here is derived from an EMBL/GenBank/DDBJ whole genome shotgun (WGS) entry which is preliminary data.</text>
</comment>
<protein>
    <submittedName>
        <fullName evidence="1">7071_t:CDS:1</fullName>
    </submittedName>
</protein>
<organism evidence="1 2">
    <name type="scientific">Cetraspora pellucida</name>
    <dbReference type="NCBI Taxonomy" id="1433469"/>
    <lineage>
        <taxon>Eukaryota</taxon>
        <taxon>Fungi</taxon>
        <taxon>Fungi incertae sedis</taxon>
        <taxon>Mucoromycota</taxon>
        <taxon>Glomeromycotina</taxon>
        <taxon>Glomeromycetes</taxon>
        <taxon>Diversisporales</taxon>
        <taxon>Gigasporaceae</taxon>
        <taxon>Cetraspora</taxon>
    </lineage>
</organism>
<dbReference type="Proteomes" id="UP000789366">
    <property type="component" value="Unassembled WGS sequence"/>
</dbReference>
<keyword evidence="2" id="KW-1185">Reference proteome</keyword>
<name>A0ACA9MMY4_9GLOM</name>
<gene>
    <name evidence="1" type="ORF">SPELUC_LOCUS7136</name>
</gene>
<accession>A0ACA9MMY4</accession>
<evidence type="ECO:0000313" key="1">
    <source>
        <dbReference type="EMBL" id="CAG8601446.1"/>
    </source>
</evidence>
<feature type="non-terminal residue" evidence="1">
    <location>
        <position position="185"/>
    </location>
</feature>
<sequence>MHKTLVLSDSSIFSNYPQQEFQHLSQSSSQYPQSFLSDDMSTLDLQVSSVHSVQQDSLMFNVLTMDTTNDNTFDISLSETNETQLFPEINKWLARFLTPSALSMQRAEIEKALWYSSTLISKESIDTNFIQKYDGCDCFKNLDDYPATSINKVADLLPVQEIWKVIHYRATNKNYVILYEDGTHI</sequence>